<feature type="transmembrane region" description="Helical" evidence="5">
    <location>
        <begin position="51"/>
        <end position="71"/>
    </location>
</feature>
<dbReference type="eggNOG" id="COG2814">
    <property type="taxonomic scope" value="Bacteria"/>
</dbReference>
<dbReference type="Pfam" id="PF07690">
    <property type="entry name" value="MFS_1"/>
    <property type="match status" value="1"/>
</dbReference>
<keyword evidence="8" id="KW-1185">Reference proteome</keyword>
<dbReference type="RefSeq" id="WP_007014050.1">
    <property type="nucleotide sequence ID" value="NZ_AGFM01000051.1"/>
</dbReference>
<dbReference type="Proteomes" id="UP000004030">
    <property type="component" value="Unassembled WGS sequence"/>
</dbReference>
<organism evidence="7 8">
    <name type="scientific">Novosphingobium pentaromativorans US6-1</name>
    <dbReference type="NCBI Taxonomy" id="1088721"/>
    <lineage>
        <taxon>Bacteria</taxon>
        <taxon>Pseudomonadati</taxon>
        <taxon>Pseudomonadota</taxon>
        <taxon>Alphaproteobacteria</taxon>
        <taxon>Sphingomonadales</taxon>
        <taxon>Sphingomonadaceae</taxon>
        <taxon>Novosphingobium</taxon>
    </lineage>
</organism>
<protein>
    <submittedName>
        <fullName evidence="7">Major facilitator transporter</fullName>
    </submittedName>
</protein>
<comment type="subcellular location">
    <subcellularLocation>
        <location evidence="1">Membrane</location>
        <topology evidence="1">Multi-pass membrane protein</topology>
    </subcellularLocation>
</comment>
<dbReference type="PANTHER" id="PTHR23508:SF10">
    <property type="entry name" value="CARBOXYLIC ACID TRANSPORTER PROTEIN HOMOLOG"/>
    <property type="match status" value="1"/>
</dbReference>
<dbReference type="EMBL" id="AGFM01000051">
    <property type="protein sequence ID" value="EHJ59892.1"/>
    <property type="molecule type" value="Genomic_DNA"/>
</dbReference>
<dbReference type="AlphaFoldDB" id="G6EFM1"/>
<feature type="transmembrane region" description="Helical" evidence="5">
    <location>
        <begin position="335"/>
        <end position="359"/>
    </location>
</feature>
<keyword evidence="2 5" id="KW-0812">Transmembrane</keyword>
<feature type="transmembrane region" description="Helical" evidence="5">
    <location>
        <begin position="83"/>
        <end position="110"/>
    </location>
</feature>
<gene>
    <name evidence="7" type="ORF">NSU_3142</name>
</gene>
<dbReference type="GO" id="GO:0046943">
    <property type="term" value="F:carboxylic acid transmembrane transporter activity"/>
    <property type="evidence" value="ECO:0007669"/>
    <property type="project" value="TreeGrafter"/>
</dbReference>
<evidence type="ECO:0000256" key="4">
    <source>
        <dbReference type="ARBA" id="ARBA00023136"/>
    </source>
</evidence>
<evidence type="ECO:0000256" key="5">
    <source>
        <dbReference type="SAM" id="Phobius"/>
    </source>
</evidence>
<evidence type="ECO:0000259" key="6">
    <source>
        <dbReference type="PROSITE" id="PS50850"/>
    </source>
</evidence>
<comment type="caution">
    <text evidence="7">The sequence shown here is derived from an EMBL/GenBank/DDBJ whole genome shotgun (WGS) entry which is preliminary data.</text>
</comment>
<dbReference type="PANTHER" id="PTHR23508">
    <property type="entry name" value="CARBOXYLIC ACID TRANSPORTER PROTEIN HOMOLOG"/>
    <property type="match status" value="1"/>
</dbReference>
<feature type="transmembrane region" description="Helical" evidence="5">
    <location>
        <begin position="279"/>
        <end position="298"/>
    </location>
</feature>
<dbReference type="InterPro" id="IPR020846">
    <property type="entry name" value="MFS_dom"/>
</dbReference>
<feature type="transmembrane region" description="Helical" evidence="5">
    <location>
        <begin position="304"/>
        <end position="323"/>
    </location>
</feature>
<keyword evidence="3 5" id="KW-1133">Transmembrane helix</keyword>
<dbReference type="SUPFAM" id="SSF103473">
    <property type="entry name" value="MFS general substrate transporter"/>
    <property type="match status" value="1"/>
</dbReference>
<proteinExistence type="predicted"/>
<accession>G6EFM1</accession>
<dbReference type="KEGG" id="npn:JI59_19865"/>
<dbReference type="GO" id="GO:0005886">
    <property type="term" value="C:plasma membrane"/>
    <property type="evidence" value="ECO:0007669"/>
    <property type="project" value="TreeGrafter"/>
</dbReference>
<dbReference type="PROSITE" id="PS00216">
    <property type="entry name" value="SUGAR_TRANSPORT_1"/>
    <property type="match status" value="1"/>
</dbReference>
<name>G6EFM1_9SPHN</name>
<evidence type="ECO:0000313" key="8">
    <source>
        <dbReference type="Proteomes" id="UP000004030"/>
    </source>
</evidence>
<dbReference type="InterPro" id="IPR036259">
    <property type="entry name" value="MFS_trans_sf"/>
</dbReference>
<feature type="domain" description="Major facilitator superfamily (MFS) profile" evidence="6">
    <location>
        <begin position="13"/>
        <end position="394"/>
    </location>
</feature>
<dbReference type="PATRIC" id="fig|1088721.3.peg.3098"/>
<evidence type="ECO:0000256" key="3">
    <source>
        <dbReference type="ARBA" id="ARBA00022989"/>
    </source>
</evidence>
<evidence type="ECO:0000256" key="1">
    <source>
        <dbReference type="ARBA" id="ARBA00004141"/>
    </source>
</evidence>
<dbReference type="InterPro" id="IPR011701">
    <property type="entry name" value="MFS"/>
</dbReference>
<keyword evidence="4 5" id="KW-0472">Membrane</keyword>
<feature type="transmembrane region" description="Helical" evidence="5">
    <location>
        <begin position="215"/>
        <end position="239"/>
    </location>
</feature>
<reference evidence="7 8" key="1">
    <citation type="journal article" date="2012" name="J. Bacteriol.">
        <title>Genome sequence of benzo(a)pyrene-degrading bacterium Novosphingobium pentaromativorans US6-1.</title>
        <authorList>
            <person name="Luo Y.R."/>
            <person name="Kang S.G."/>
            <person name="Kim S.J."/>
            <person name="Kim M.R."/>
            <person name="Li N."/>
            <person name="Lee J.H."/>
            <person name="Kwon K.K."/>
        </authorList>
    </citation>
    <scope>NUCLEOTIDE SEQUENCE [LARGE SCALE GENOMIC DNA]</scope>
    <source>
        <strain evidence="7 8">US6-1</strain>
    </source>
</reference>
<feature type="transmembrane region" description="Helical" evidence="5">
    <location>
        <begin position="371"/>
        <end position="389"/>
    </location>
</feature>
<evidence type="ECO:0000256" key="2">
    <source>
        <dbReference type="ARBA" id="ARBA00022692"/>
    </source>
</evidence>
<dbReference type="InterPro" id="IPR005829">
    <property type="entry name" value="Sugar_transporter_CS"/>
</dbReference>
<evidence type="ECO:0000313" key="7">
    <source>
        <dbReference type="EMBL" id="EHJ59892.1"/>
    </source>
</evidence>
<dbReference type="PROSITE" id="PS50850">
    <property type="entry name" value="MFS"/>
    <property type="match status" value="1"/>
</dbReference>
<feature type="transmembrane region" description="Helical" evidence="5">
    <location>
        <begin position="12"/>
        <end position="31"/>
    </location>
</feature>
<sequence>MSPARTGWSEFKIVGLMALGFGLVGIDRFLISPLFPTIAKELHLNYSDIGYIAGALALAWGVSALLMGNISDRIGRRKVLTGAMLLFSLLIGASGLASGLMGLVLVRIVMGVADGAYTPPSISATLEASPPKRHGLNIGIQQMMLPLCGLALAPWLVGQLLPHMSWRWIFVLFAAPGLLLTIAVWKFLPEAAAPDQERNSFADWKAVLRYRNIRLLMPLMLCWLTCLITTSALMPSYLIDHHHLGLGQMGGIMSAIGLGSTVGTLVLPTLSDVTGRKPVMIGSTLGVAGSLWMLAHAGSDPAMLFVWLAAVHLFNNACITLTVGPICAETVPTSLTATATGVIIACGELGGGGLAPIIAGHVADSFGIEHILWLPLGAMGIALALTLFLKETRWSAKHGQ</sequence>
<feature type="transmembrane region" description="Helical" evidence="5">
    <location>
        <begin position="166"/>
        <end position="188"/>
    </location>
</feature>
<feature type="transmembrane region" description="Helical" evidence="5">
    <location>
        <begin position="245"/>
        <end position="267"/>
    </location>
</feature>
<dbReference type="Gene3D" id="1.20.1250.20">
    <property type="entry name" value="MFS general substrate transporter like domains"/>
    <property type="match status" value="2"/>
</dbReference>